<evidence type="ECO:0008006" key="5">
    <source>
        <dbReference type="Google" id="ProtNLM"/>
    </source>
</evidence>
<dbReference type="InterPro" id="IPR047675">
    <property type="entry name" value="Putative_zinc-bd"/>
</dbReference>
<dbReference type="AlphaFoldDB" id="A0AA40R524"/>
<evidence type="ECO:0000256" key="2">
    <source>
        <dbReference type="SAM" id="MobiDB-lite"/>
    </source>
</evidence>
<comment type="caution">
    <text evidence="3">The sequence shown here is derived from an EMBL/GenBank/DDBJ whole genome shotgun (WGS) entry which is preliminary data.</text>
</comment>
<evidence type="ECO:0000313" key="4">
    <source>
        <dbReference type="Proteomes" id="UP000070119"/>
    </source>
</evidence>
<sequence length="205" mass="23042">MEGKTRCRLHGGASTGPKVPNVAQNAIKHGFYSDALLPEERQLYERAEVGSLDDEIRLARVKLHRFVRLSGSLELMDMVDGALEVIRKTGMAYDQAEKEMAPFDKKEIRAAAPDYADLILRQIDLIRKLELARADLQKADPAERRAEELHALQVEAQRLEIERKRKDAAITNGQVMNNIMPVPTADSVDSWEQVATAQQDKVLGR</sequence>
<gene>
    <name evidence="3" type="ORF">WK57_30395</name>
</gene>
<dbReference type="Proteomes" id="UP000070119">
    <property type="component" value="Chromosome 2"/>
</dbReference>
<reference evidence="3 4" key="1">
    <citation type="submission" date="2015-11" db="EMBL/GenBank/DDBJ databases">
        <authorList>
            <person name="Sahl J."/>
            <person name="Wagner D."/>
            <person name="Keim P."/>
        </authorList>
    </citation>
    <scope>NUCLEOTIDE SEQUENCE [LARGE SCALE GENOMIC DNA]</scope>
    <source>
        <strain evidence="3 4">MSMB1157</strain>
    </source>
</reference>
<dbReference type="NCBIfam" id="NF041373">
    <property type="entry name" value="HGG_STG"/>
    <property type="match status" value="1"/>
</dbReference>
<keyword evidence="1" id="KW-0175">Coiled coil</keyword>
<feature type="coiled-coil region" evidence="1">
    <location>
        <begin position="142"/>
        <end position="169"/>
    </location>
</feature>
<dbReference type="EMBL" id="LNJU01000005">
    <property type="protein sequence ID" value="KWZ53300.1"/>
    <property type="molecule type" value="Genomic_DNA"/>
</dbReference>
<evidence type="ECO:0000313" key="3">
    <source>
        <dbReference type="EMBL" id="KWZ53300.1"/>
    </source>
</evidence>
<evidence type="ECO:0000256" key="1">
    <source>
        <dbReference type="SAM" id="Coils"/>
    </source>
</evidence>
<feature type="region of interest" description="Disordered" evidence="2">
    <location>
        <begin position="1"/>
        <end position="20"/>
    </location>
</feature>
<protein>
    <recommendedName>
        <fullName evidence="5">Terminase small subunit</fullName>
    </recommendedName>
</protein>
<accession>A0AA40R524</accession>
<proteinExistence type="predicted"/>
<name>A0AA40R524_9BURK</name>
<organism evidence="3 4">
    <name type="scientific">Burkholderia ubonensis</name>
    <dbReference type="NCBI Taxonomy" id="101571"/>
    <lineage>
        <taxon>Bacteria</taxon>
        <taxon>Pseudomonadati</taxon>
        <taxon>Pseudomonadota</taxon>
        <taxon>Betaproteobacteria</taxon>
        <taxon>Burkholderiales</taxon>
        <taxon>Burkholderiaceae</taxon>
        <taxon>Burkholderia</taxon>
        <taxon>Burkholderia cepacia complex</taxon>
    </lineage>
</organism>